<keyword evidence="2" id="KW-1185">Reference proteome</keyword>
<accession>A0A133V4W7</accession>
<comment type="caution">
    <text evidence="1">The sequence shown here is derived from an EMBL/GenBank/DDBJ whole genome shotgun (WGS) entry which is preliminary data.</text>
</comment>
<gene>
    <name evidence="1" type="ORF">AKJ44_02470</name>
</gene>
<sequence>MKLNLYEGSEELEPLSYSTGKNQGELVGEILESFESSDTVFLKGVVGSGKSVIGIRTALEFGGGTISVPTKVLSRQYQDDYEAGKYFLKDSGEKARIGVLRGGGNFTCPHLKDDHPDWPPWRLSCQNRALPCTRPLGKTVRVKEGKEVETRESRMDAVKECPYWGFIFLHSLGLEKLEEHVGAYQGLSGKYSLLLKKGGECPYWSQYQSYLTADVNVMNSSKWRIEAQIGRLPLTRVTVVDEADAWLDGLCTKVSVTDQRIEKLADNLREEGLDEEAGRVEGIWNDYKEGFIEPLVLARFD</sequence>
<dbReference type="Gene3D" id="3.40.50.300">
    <property type="entry name" value="P-loop containing nucleotide triphosphate hydrolases"/>
    <property type="match status" value="1"/>
</dbReference>
<protein>
    <recommendedName>
        <fullName evidence="3">Helicase/UvrB N-terminal domain-containing protein</fullName>
    </recommendedName>
</protein>
<evidence type="ECO:0000313" key="1">
    <source>
        <dbReference type="EMBL" id="KXB01488.1"/>
    </source>
</evidence>
<evidence type="ECO:0008006" key="3">
    <source>
        <dbReference type="Google" id="ProtNLM"/>
    </source>
</evidence>
<organism evidence="1 2">
    <name type="scientific">candidate division MSBL1 archaeon SCGC-AAA261F17</name>
    <dbReference type="NCBI Taxonomy" id="1698274"/>
    <lineage>
        <taxon>Archaea</taxon>
        <taxon>Methanobacteriati</taxon>
        <taxon>Methanobacteriota</taxon>
        <taxon>candidate division MSBL1</taxon>
    </lineage>
</organism>
<evidence type="ECO:0000313" key="2">
    <source>
        <dbReference type="Proteomes" id="UP000070035"/>
    </source>
</evidence>
<proteinExistence type="predicted"/>
<dbReference type="InterPro" id="IPR027417">
    <property type="entry name" value="P-loop_NTPase"/>
</dbReference>
<dbReference type="AlphaFoldDB" id="A0A133V4W7"/>
<dbReference type="EMBL" id="LHXY01000036">
    <property type="protein sequence ID" value="KXB01488.1"/>
    <property type="molecule type" value="Genomic_DNA"/>
</dbReference>
<reference evidence="1 2" key="1">
    <citation type="journal article" date="2016" name="Sci. Rep.">
        <title>Metabolic traits of an uncultured archaeal lineage -MSBL1- from brine pools of the Red Sea.</title>
        <authorList>
            <person name="Mwirichia R."/>
            <person name="Alam I."/>
            <person name="Rashid M."/>
            <person name="Vinu M."/>
            <person name="Ba-Alawi W."/>
            <person name="Anthony Kamau A."/>
            <person name="Kamanda Ngugi D."/>
            <person name="Goker M."/>
            <person name="Klenk H.P."/>
            <person name="Bajic V."/>
            <person name="Stingl U."/>
        </authorList>
    </citation>
    <scope>NUCLEOTIDE SEQUENCE [LARGE SCALE GENOMIC DNA]</scope>
    <source>
        <strain evidence="1">SCGC-AAA261F17</strain>
    </source>
</reference>
<dbReference type="Proteomes" id="UP000070035">
    <property type="component" value="Unassembled WGS sequence"/>
</dbReference>
<name>A0A133V4W7_9EURY</name>